<feature type="domain" description="UmuC" evidence="7">
    <location>
        <begin position="13"/>
        <end position="193"/>
    </location>
</feature>
<evidence type="ECO:0000256" key="4">
    <source>
        <dbReference type="ARBA" id="ARBA00022763"/>
    </source>
</evidence>
<evidence type="ECO:0000313" key="8">
    <source>
        <dbReference type="EMBL" id="EQD56611.1"/>
    </source>
</evidence>
<accession>T1A7K2</accession>
<dbReference type="SUPFAM" id="SSF100879">
    <property type="entry name" value="Lesion bypass DNA polymerase (Y-family), little finger domain"/>
    <property type="match status" value="1"/>
</dbReference>
<keyword evidence="6" id="KW-0234">DNA repair</keyword>
<dbReference type="InterPro" id="IPR043502">
    <property type="entry name" value="DNA/RNA_pol_sf"/>
</dbReference>
<sequence length="411" mass="45299">MPPSPSTPWSRAIALVDMNAFFASIEQRDFPELRGQPVAVTNGVTGTCIITSSYEARRYGIRTGMRLPEAKRLCPVLIQRPARPARYAAVSRAIMAALLEITPDLEIFSVDEAFLDLTRCQKAFGSPVGMAKRAREVVFRVSGLPCSVGLSGDKTTAKYAAKLVKPNGLTVIPPWEARERLRAVPLTDLCGIKGGIGGYLALRGIHTCGDMTHLPIGELSRRFGNLGRRIWYMAQGLDPDPVRTAIAPPKSLGHGKVLPPSTRDREVLETYFLHMAEKLAIRLRRHDLEAQTFSIGLRSDGGLIAYPLRTPRPTSDSRSIAALCQTYLKEHWTGWGAHQVQVTALDPRPASTQGDLFAAEDAKRRRLHAVVDRINERYGEFTLAPARLLGRSDMPNVISPAWKPTGHRQTV</sequence>
<dbReference type="FunFam" id="3.40.1170.60:FF:000003">
    <property type="entry name" value="DNA polymerase eta"/>
    <property type="match status" value="1"/>
</dbReference>
<dbReference type="Gene3D" id="1.10.150.20">
    <property type="entry name" value="5' to 3' exonuclease, C-terminal subdomain"/>
    <property type="match status" value="1"/>
</dbReference>
<dbReference type="GO" id="GO:0046872">
    <property type="term" value="F:metal ion binding"/>
    <property type="evidence" value="ECO:0007669"/>
    <property type="project" value="UniProtKB-KW"/>
</dbReference>
<dbReference type="Gene3D" id="3.30.70.270">
    <property type="match status" value="1"/>
</dbReference>
<reference evidence="8" key="1">
    <citation type="submission" date="2013-08" db="EMBL/GenBank/DDBJ databases">
        <authorList>
            <person name="Mendez C."/>
            <person name="Richter M."/>
            <person name="Ferrer M."/>
            <person name="Sanchez J."/>
        </authorList>
    </citation>
    <scope>NUCLEOTIDE SEQUENCE</scope>
</reference>
<comment type="caution">
    <text evidence="8">The sequence shown here is derived from an EMBL/GenBank/DDBJ whole genome shotgun (WGS) entry which is preliminary data.</text>
</comment>
<dbReference type="SUPFAM" id="SSF56672">
    <property type="entry name" value="DNA/RNA polymerases"/>
    <property type="match status" value="1"/>
</dbReference>
<proteinExistence type="predicted"/>
<dbReference type="GO" id="GO:0042276">
    <property type="term" value="P:error-prone translesion synthesis"/>
    <property type="evidence" value="ECO:0007669"/>
    <property type="project" value="TreeGrafter"/>
</dbReference>
<dbReference type="Pfam" id="PF00817">
    <property type="entry name" value="IMS"/>
    <property type="match status" value="1"/>
</dbReference>
<dbReference type="EMBL" id="AUZY01005924">
    <property type="protein sequence ID" value="EQD56611.1"/>
    <property type="molecule type" value="Genomic_DNA"/>
</dbReference>
<dbReference type="Gene3D" id="3.30.1490.100">
    <property type="entry name" value="DNA polymerase, Y-family, little finger domain"/>
    <property type="match status" value="1"/>
</dbReference>
<keyword evidence="5" id="KW-0460">Magnesium</keyword>
<evidence type="ECO:0000256" key="2">
    <source>
        <dbReference type="ARBA" id="ARBA00022695"/>
    </source>
</evidence>
<dbReference type="CDD" id="cd03586">
    <property type="entry name" value="PolY_Pol_IV_kappa"/>
    <property type="match status" value="1"/>
</dbReference>
<organism evidence="8">
    <name type="scientific">mine drainage metagenome</name>
    <dbReference type="NCBI Taxonomy" id="410659"/>
    <lineage>
        <taxon>unclassified sequences</taxon>
        <taxon>metagenomes</taxon>
        <taxon>ecological metagenomes</taxon>
    </lineage>
</organism>
<dbReference type="GO" id="GO:0009432">
    <property type="term" value="P:SOS response"/>
    <property type="evidence" value="ECO:0007669"/>
    <property type="project" value="TreeGrafter"/>
</dbReference>
<dbReference type="PANTHER" id="PTHR11076">
    <property type="entry name" value="DNA REPAIR POLYMERASE UMUC / TRANSFERASE FAMILY MEMBER"/>
    <property type="match status" value="1"/>
</dbReference>
<dbReference type="GO" id="GO:0003887">
    <property type="term" value="F:DNA-directed DNA polymerase activity"/>
    <property type="evidence" value="ECO:0007669"/>
    <property type="project" value="UniProtKB-KW"/>
</dbReference>
<keyword evidence="2" id="KW-0548">Nucleotidyltransferase</keyword>
<dbReference type="InterPro" id="IPR001126">
    <property type="entry name" value="UmuC"/>
</dbReference>
<dbReference type="PROSITE" id="PS50173">
    <property type="entry name" value="UMUC"/>
    <property type="match status" value="1"/>
</dbReference>
<evidence type="ECO:0000256" key="1">
    <source>
        <dbReference type="ARBA" id="ARBA00022679"/>
    </source>
</evidence>
<evidence type="ECO:0000256" key="3">
    <source>
        <dbReference type="ARBA" id="ARBA00022723"/>
    </source>
</evidence>
<gene>
    <name evidence="8" type="ORF">B1B_09008</name>
</gene>
<dbReference type="InterPro" id="IPR022880">
    <property type="entry name" value="DNApol_IV"/>
</dbReference>
<evidence type="ECO:0000256" key="5">
    <source>
        <dbReference type="ARBA" id="ARBA00022842"/>
    </source>
</evidence>
<keyword evidence="8" id="KW-0239">DNA-directed DNA polymerase</keyword>
<dbReference type="PANTHER" id="PTHR11076:SF33">
    <property type="entry name" value="DNA POLYMERASE KAPPA"/>
    <property type="match status" value="1"/>
</dbReference>
<dbReference type="Gene3D" id="3.40.1170.60">
    <property type="match status" value="1"/>
</dbReference>
<evidence type="ECO:0000256" key="6">
    <source>
        <dbReference type="ARBA" id="ARBA00023204"/>
    </source>
</evidence>
<dbReference type="Pfam" id="PF11799">
    <property type="entry name" value="IMS_C"/>
    <property type="match status" value="1"/>
</dbReference>
<dbReference type="GO" id="GO:0003684">
    <property type="term" value="F:damaged DNA binding"/>
    <property type="evidence" value="ECO:0007669"/>
    <property type="project" value="InterPro"/>
</dbReference>
<protein>
    <submittedName>
        <fullName evidence="8">DNA-directed DNA polymerase</fullName>
    </submittedName>
</protein>
<dbReference type="AlphaFoldDB" id="T1A7K2"/>
<dbReference type="GO" id="GO:0006281">
    <property type="term" value="P:DNA repair"/>
    <property type="evidence" value="ECO:0007669"/>
    <property type="project" value="UniProtKB-KW"/>
</dbReference>
<dbReference type="InterPro" id="IPR043128">
    <property type="entry name" value="Rev_trsase/Diguanyl_cyclase"/>
</dbReference>
<name>T1A7K2_9ZZZZ</name>
<evidence type="ECO:0000259" key="7">
    <source>
        <dbReference type="PROSITE" id="PS50173"/>
    </source>
</evidence>
<dbReference type="GO" id="GO:0005829">
    <property type="term" value="C:cytosol"/>
    <property type="evidence" value="ECO:0007669"/>
    <property type="project" value="TreeGrafter"/>
</dbReference>
<keyword evidence="1" id="KW-0808">Transferase</keyword>
<keyword evidence="3" id="KW-0479">Metal-binding</keyword>
<reference evidence="8" key="2">
    <citation type="journal article" date="2014" name="ISME J.">
        <title>Microbial stratification in low pH oxic and suboxic macroscopic growths along an acid mine drainage.</title>
        <authorList>
            <person name="Mendez-Garcia C."/>
            <person name="Mesa V."/>
            <person name="Sprenger R.R."/>
            <person name="Richter M."/>
            <person name="Diez M.S."/>
            <person name="Solano J."/>
            <person name="Bargiela R."/>
            <person name="Golyshina O.V."/>
            <person name="Manteca A."/>
            <person name="Ramos J.L."/>
            <person name="Gallego J.R."/>
            <person name="Llorente I."/>
            <person name="Martins Dos Santos V.A."/>
            <person name="Jensen O.N."/>
            <person name="Pelaez A.I."/>
            <person name="Sanchez J."/>
            <person name="Ferrer M."/>
        </authorList>
    </citation>
    <scope>NUCLEOTIDE SEQUENCE</scope>
</reference>
<dbReference type="InterPro" id="IPR050116">
    <property type="entry name" value="DNA_polymerase-Y"/>
</dbReference>
<keyword evidence="4" id="KW-0227">DNA damage</keyword>
<dbReference type="InterPro" id="IPR017961">
    <property type="entry name" value="DNA_pol_Y-fam_little_finger"/>
</dbReference>
<dbReference type="InterPro" id="IPR036775">
    <property type="entry name" value="DNA_pol_Y-fam_lit_finger_sf"/>
</dbReference>